<reference evidence="1 2" key="1">
    <citation type="submission" date="2015-10" db="EMBL/GenBank/DDBJ databases">
        <authorList>
            <person name="Gilbert D.G."/>
        </authorList>
    </citation>
    <scope>NUCLEOTIDE SEQUENCE [LARGE SCALE GENOMIC DNA]</scope>
    <source>
        <strain evidence="1">COMA1</strain>
    </source>
</reference>
<dbReference type="Proteomes" id="UP000199032">
    <property type="component" value="Unassembled WGS sequence"/>
</dbReference>
<evidence type="ECO:0000313" key="1">
    <source>
        <dbReference type="EMBL" id="CUS32255.1"/>
    </source>
</evidence>
<gene>
    <name evidence="1" type="ORF">COMA1_10533</name>
</gene>
<dbReference type="STRING" id="1742972.COMA1_10533"/>
<dbReference type="OrthoDB" id="3699922at2"/>
<dbReference type="EMBL" id="CZQA01000001">
    <property type="protein sequence ID" value="CUS32255.1"/>
    <property type="molecule type" value="Genomic_DNA"/>
</dbReference>
<proteinExistence type="predicted"/>
<accession>A0A0S4L4Y5</accession>
<keyword evidence="2" id="KW-1185">Reference proteome</keyword>
<evidence type="ECO:0000313" key="2">
    <source>
        <dbReference type="Proteomes" id="UP000199032"/>
    </source>
</evidence>
<dbReference type="RefSeq" id="WP_090743300.1">
    <property type="nucleotide sequence ID" value="NZ_CZQA01000001.1"/>
</dbReference>
<name>A0A0S4L4Y5_9BACT</name>
<protein>
    <submittedName>
        <fullName evidence="1">Uncharacterized protein</fullName>
    </submittedName>
</protein>
<dbReference type="AlphaFoldDB" id="A0A0S4L4Y5"/>
<organism evidence="1 2">
    <name type="scientific">Candidatus Nitrospira nitrosa</name>
    <dbReference type="NCBI Taxonomy" id="1742972"/>
    <lineage>
        <taxon>Bacteria</taxon>
        <taxon>Pseudomonadati</taxon>
        <taxon>Nitrospirota</taxon>
        <taxon>Nitrospiria</taxon>
        <taxon>Nitrospirales</taxon>
        <taxon>Nitrospiraceae</taxon>
        <taxon>Nitrospira</taxon>
    </lineage>
</organism>
<sequence>MTKSKNVQVKKLTTDQARKMFDRQAKTYLKMSGSEFIKRWDSGKFNGSADTPNVMRVAMLLPFGR</sequence>